<keyword evidence="1" id="KW-0732">Signal</keyword>
<dbReference type="AlphaFoldDB" id="A0AAD6WJC1"/>
<dbReference type="EMBL" id="JAQIZT010000001">
    <property type="protein sequence ID" value="KAJ7012579.1"/>
    <property type="molecule type" value="Genomic_DNA"/>
</dbReference>
<feature type="chain" id="PRO_5041904135" evidence="1">
    <location>
        <begin position="23"/>
        <end position="55"/>
    </location>
</feature>
<feature type="signal peptide" evidence="1">
    <location>
        <begin position="1"/>
        <end position="22"/>
    </location>
</feature>
<name>A0AAD6WJC1_9ROSI</name>
<protein>
    <submittedName>
        <fullName evidence="2">Uncharacterized protein</fullName>
    </submittedName>
</protein>
<accession>A0AAD6WJC1</accession>
<evidence type="ECO:0000313" key="2">
    <source>
        <dbReference type="EMBL" id="KAJ7012579.1"/>
    </source>
</evidence>
<gene>
    <name evidence="2" type="ORF">NC653_002587</name>
</gene>
<evidence type="ECO:0000256" key="1">
    <source>
        <dbReference type="SAM" id="SignalP"/>
    </source>
</evidence>
<sequence>MVLSGGSWRFLRLFVVIHFTTAKSTRKGVTTKEVKTEKKYKPRGYNLCKNSFLGK</sequence>
<proteinExistence type="predicted"/>
<dbReference type="Proteomes" id="UP001164929">
    <property type="component" value="Chromosome 1"/>
</dbReference>
<reference evidence="2 3" key="1">
    <citation type="journal article" date="2023" name="Mol. Ecol. Resour.">
        <title>Chromosome-level genome assembly of a triploid poplar Populus alba 'Berolinensis'.</title>
        <authorList>
            <person name="Chen S."/>
            <person name="Yu Y."/>
            <person name="Wang X."/>
            <person name="Wang S."/>
            <person name="Zhang T."/>
            <person name="Zhou Y."/>
            <person name="He R."/>
            <person name="Meng N."/>
            <person name="Wang Y."/>
            <person name="Liu W."/>
            <person name="Liu Z."/>
            <person name="Liu J."/>
            <person name="Guo Q."/>
            <person name="Huang H."/>
            <person name="Sederoff R.R."/>
            <person name="Wang G."/>
            <person name="Qu G."/>
            <person name="Chen S."/>
        </authorList>
    </citation>
    <scope>NUCLEOTIDE SEQUENCE [LARGE SCALE GENOMIC DNA]</scope>
    <source>
        <strain evidence="2">SC-2020</strain>
    </source>
</reference>
<keyword evidence="3" id="KW-1185">Reference proteome</keyword>
<organism evidence="2 3">
    <name type="scientific">Populus alba x Populus x berolinensis</name>
    <dbReference type="NCBI Taxonomy" id="444605"/>
    <lineage>
        <taxon>Eukaryota</taxon>
        <taxon>Viridiplantae</taxon>
        <taxon>Streptophyta</taxon>
        <taxon>Embryophyta</taxon>
        <taxon>Tracheophyta</taxon>
        <taxon>Spermatophyta</taxon>
        <taxon>Magnoliopsida</taxon>
        <taxon>eudicotyledons</taxon>
        <taxon>Gunneridae</taxon>
        <taxon>Pentapetalae</taxon>
        <taxon>rosids</taxon>
        <taxon>fabids</taxon>
        <taxon>Malpighiales</taxon>
        <taxon>Salicaceae</taxon>
        <taxon>Saliceae</taxon>
        <taxon>Populus</taxon>
    </lineage>
</organism>
<comment type="caution">
    <text evidence="2">The sequence shown here is derived from an EMBL/GenBank/DDBJ whole genome shotgun (WGS) entry which is preliminary data.</text>
</comment>
<evidence type="ECO:0000313" key="3">
    <source>
        <dbReference type="Proteomes" id="UP001164929"/>
    </source>
</evidence>